<feature type="transmembrane region" description="Helical" evidence="9">
    <location>
        <begin position="326"/>
        <end position="349"/>
    </location>
</feature>
<protein>
    <recommendedName>
        <fullName evidence="9">Transmembrane 9 superfamily member</fullName>
    </recommendedName>
</protein>
<dbReference type="PANTHER" id="PTHR10766:SF55">
    <property type="entry name" value="TRANSMEMBRANE 9 SUPERFAMILY MEMBER 4"/>
    <property type="match status" value="1"/>
</dbReference>
<dbReference type="OMA" id="VVGFEVY"/>
<feature type="transmembrane region" description="Helical" evidence="9">
    <location>
        <begin position="401"/>
        <end position="420"/>
    </location>
</feature>
<keyword evidence="7" id="KW-0333">Golgi apparatus</keyword>
<dbReference type="GO" id="GO:0016020">
    <property type="term" value="C:membrane"/>
    <property type="evidence" value="ECO:0007669"/>
    <property type="project" value="UniProtKB-SubCell"/>
</dbReference>
<evidence type="ECO:0000313" key="11">
    <source>
        <dbReference type="Proteomes" id="UP000277928"/>
    </source>
</evidence>
<comment type="similarity">
    <text evidence="3 9">Belongs to the nonaspanin (TM9SF) (TC 9.A.2) family.</text>
</comment>
<comment type="subcellular location">
    <subcellularLocation>
        <location evidence="2">Golgi apparatus</location>
    </subcellularLocation>
    <subcellularLocation>
        <location evidence="1">Membrane</location>
        <topology evidence="1">Multi-pass membrane protein</topology>
    </subcellularLocation>
</comment>
<dbReference type="PANTHER" id="PTHR10766">
    <property type="entry name" value="TRANSMEMBRANE 9 SUPERFAMILY PROTEIN"/>
    <property type="match status" value="1"/>
</dbReference>
<feature type="transmembrane region" description="Helical" evidence="9">
    <location>
        <begin position="612"/>
        <end position="639"/>
    </location>
</feature>
<evidence type="ECO:0000256" key="8">
    <source>
        <dbReference type="ARBA" id="ARBA00023136"/>
    </source>
</evidence>
<evidence type="ECO:0000313" key="10">
    <source>
        <dbReference type="EMBL" id="VDK85126.1"/>
    </source>
</evidence>
<keyword evidence="11" id="KW-1185">Reference proteome</keyword>
<reference evidence="10 11" key="1">
    <citation type="submission" date="2018-08" db="EMBL/GenBank/DDBJ databases">
        <authorList>
            <person name="Laetsch R D."/>
            <person name="Stevens L."/>
            <person name="Kumar S."/>
            <person name="Blaxter L. M."/>
        </authorList>
    </citation>
    <scope>NUCLEOTIDE SEQUENCE [LARGE SCALE GENOMIC DNA]</scope>
</reference>
<keyword evidence="4 9" id="KW-0812">Transmembrane</keyword>
<organism evidence="10 11">
    <name type="scientific">Litomosoides sigmodontis</name>
    <name type="common">Filarial nematode worm</name>
    <dbReference type="NCBI Taxonomy" id="42156"/>
    <lineage>
        <taxon>Eukaryota</taxon>
        <taxon>Metazoa</taxon>
        <taxon>Ecdysozoa</taxon>
        <taxon>Nematoda</taxon>
        <taxon>Chromadorea</taxon>
        <taxon>Rhabditida</taxon>
        <taxon>Spirurina</taxon>
        <taxon>Spiruromorpha</taxon>
        <taxon>Filarioidea</taxon>
        <taxon>Onchocercidae</taxon>
        <taxon>Litomosoides</taxon>
    </lineage>
</organism>
<dbReference type="GO" id="GO:0072657">
    <property type="term" value="P:protein localization to membrane"/>
    <property type="evidence" value="ECO:0007669"/>
    <property type="project" value="TreeGrafter"/>
</dbReference>
<dbReference type="EMBL" id="UYRX01000665">
    <property type="protein sequence ID" value="VDK85126.1"/>
    <property type="molecule type" value="Genomic_DNA"/>
</dbReference>
<keyword evidence="6 9" id="KW-1133">Transmembrane helix</keyword>
<feature type="transmembrane region" description="Helical" evidence="9">
    <location>
        <begin position="531"/>
        <end position="554"/>
    </location>
</feature>
<name>A0A3P6TAF1_LITSI</name>
<dbReference type="AlphaFoldDB" id="A0A3P6TAF1"/>
<evidence type="ECO:0000256" key="4">
    <source>
        <dbReference type="ARBA" id="ARBA00022692"/>
    </source>
</evidence>
<evidence type="ECO:0000256" key="5">
    <source>
        <dbReference type="ARBA" id="ARBA00022729"/>
    </source>
</evidence>
<evidence type="ECO:0000256" key="9">
    <source>
        <dbReference type="RuleBase" id="RU363079"/>
    </source>
</evidence>
<sequence length="649" mass="73528">MHMRNYVTLTILQLFNLFNVEQGFYVPGVAPVEFRDGDPIEVKGIKITSTKTVVPYEYYSLPFCRPQGAIHYISENLGEVMRGDRIVNTPFAIFMKRDVKCNTTCSSRIPITLSPEDSENLARRIREEYHVHLLVDNLPCTTRYLIENTNEVIYENGYRLGWEDNGHYYVNNHLDMILRYHQPTPGVYRVVGFEVQPQSIDSSRFKFSSGSPECAIADGGNQEVVKGVNNIIWTYSVTWEESNIPWASRWDAYLSMRDVQIHWFSIVNSIIVILCLFGFLSVIIVRTVRRDIAKYNKGEELDDTLEESGWKLVHGDVFRPPPSSMLLVNFVGAGIQLIGMVAVTVFFAMLGMLSPASRGSLMSVAIVLFCLMGLVAGYHAGRLYRTLKGTSPRKCAFRTAVLFPSVILGTGFLLNFFLIGKHSSGAIPFTTMIALLFLWFGVDLPLVFLGFYFGFRKQAYSHPVRTNQIPRQVPEQPWYLHTLPCMLLAGILPFGAAFIELLFGKISSTIFLDFCLSSVSFSSYHAHKSPLLWHIFFYVLRITIGGGSLLLSVADLQFTVSHEESCFRAVSDIIISHLACDGLKNPNYFDQCFIVYETVELNIVGFIPTLLYFSYSFLMALAFWLLTGTIGFYAAYYFLCRIYAAVKID</sequence>
<feature type="transmembrane region" description="Helical" evidence="9">
    <location>
        <begin position="361"/>
        <end position="380"/>
    </location>
</feature>
<evidence type="ECO:0000256" key="7">
    <source>
        <dbReference type="ARBA" id="ARBA00023034"/>
    </source>
</evidence>
<evidence type="ECO:0000256" key="3">
    <source>
        <dbReference type="ARBA" id="ARBA00005227"/>
    </source>
</evidence>
<proteinExistence type="inferred from homology"/>
<dbReference type="Proteomes" id="UP000277928">
    <property type="component" value="Unassembled WGS sequence"/>
</dbReference>
<accession>A0A3P6TAF1</accession>
<feature type="transmembrane region" description="Helical" evidence="9">
    <location>
        <begin position="432"/>
        <end position="455"/>
    </location>
</feature>
<dbReference type="InterPro" id="IPR004240">
    <property type="entry name" value="EMP70"/>
</dbReference>
<feature type="transmembrane region" description="Helical" evidence="9">
    <location>
        <begin position="263"/>
        <end position="285"/>
    </location>
</feature>
<evidence type="ECO:0000256" key="2">
    <source>
        <dbReference type="ARBA" id="ARBA00004555"/>
    </source>
</evidence>
<keyword evidence="5 9" id="KW-0732">Signal</keyword>
<evidence type="ECO:0000256" key="1">
    <source>
        <dbReference type="ARBA" id="ARBA00004141"/>
    </source>
</evidence>
<keyword evidence="8 9" id="KW-0472">Membrane</keyword>
<dbReference type="Pfam" id="PF02990">
    <property type="entry name" value="EMP70"/>
    <property type="match status" value="1"/>
</dbReference>
<feature type="transmembrane region" description="Helical" evidence="9">
    <location>
        <begin position="478"/>
        <end position="499"/>
    </location>
</feature>
<evidence type="ECO:0000256" key="6">
    <source>
        <dbReference type="ARBA" id="ARBA00022989"/>
    </source>
</evidence>
<dbReference type="GO" id="GO:0005794">
    <property type="term" value="C:Golgi apparatus"/>
    <property type="evidence" value="ECO:0007669"/>
    <property type="project" value="UniProtKB-SubCell"/>
</dbReference>
<dbReference type="OrthoDB" id="1666796at2759"/>
<gene>
    <name evidence="10" type="ORF">NLS_LOCUS6973</name>
</gene>
<feature type="signal peptide" evidence="9">
    <location>
        <begin position="1"/>
        <end position="23"/>
    </location>
</feature>
<dbReference type="STRING" id="42156.A0A3P6TAF1"/>
<feature type="chain" id="PRO_5017848660" description="Transmembrane 9 superfamily member" evidence="9">
    <location>
        <begin position="24"/>
        <end position="649"/>
    </location>
</feature>